<reference evidence="2" key="1">
    <citation type="submission" date="2018-05" db="EMBL/GenBank/DDBJ databases">
        <authorList>
            <person name="Lanie J.A."/>
            <person name="Ng W.-L."/>
            <person name="Kazmierczak K.M."/>
            <person name="Andrzejewski T.M."/>
            <person name="Davidsen T.M."/>
            <person name="Wayne K.J."/>
            <person name="Tettelin H."/>
            <person name="Glass J.I."/>
            <person name="Rusch D."/>
            <person name="Podicherti R."/>
            <person name="Tsui H.-C.T."/>
            <person name="Winkler M.E."/>
        </authorList>
    </citation>
    <scope>NUCLEOTIDE SEQUENCE</scope>
</reference>
<organism evidence="2">
    <name type="scientific">marine metagenome</name>
    <dbReference type="NCBI Taxonomy" id="408172"/>
    <lineage>
        <taxon>unclassified sequences</taxon>
        <taxon>metagenomes</taxon>
        <taxon>ecological metagenomes</taxon>
    </lineage>
</organism>
<dbReference type="InterPro" id="IPR027417">
    <property type="entry name" value="P-loop_NTPase"/>
</dbReference>
<gene>
    <name evidence="2" type="ORF">METZ01_LOCUS164502</name>
</gene>
<accession>A0A382BCZ8</accession>
<dbReference type="EMBL" id="UINC01029245">
    <property type="protein sequence ID" value="SVB11648.1"/>
    <property type="molecule type" value="Genomic_DNA"/>
</dbReference>
<dbReference type="GO" id="GO:0006281">
    <property type="term" value="P:DNA repair"/>
    <property type="evidence" value="ECO:0007669"/>
    <property type="project" value="InterPro"/>
</dbReference>
<dbReference type="PROSITE" id="PS50162">
    <property type="entry name" value="RECA_2"/>
    <property type="match status" value="1"/>
</dbReference>
<dbReference type="InterPro" id="IPR020588">
    <property type="entry name" value="RecA_ATP-bd"/>
</dbReference>
<dbReference type="InterPro" id="IPR049428">
    <property type="entry name" value="RecA-like_N"/>
</dbReference>
<protein>
    <recommendedName>
        <fullName evidence="1">RecA family profile 1 domain-containing protein</fullName>
    </recommendedName>
</protein>
<feature type="domain" description="RecA family profile 1" evidence="1">
    <location>
        <begin position="30"/>
        <end position="170"/>
    </location>
</feature>
<dbReference type="Gene3D" id="3.40.50.300">
    <property type="entry name" value="P-loop containing nucleotide triphosphate hydrolases"/>
    <property type="match status" value="1"/>
</dbReference>
<dbReference type="GO" id="GO:0003677">
    <property type="term" value="F:DNA binding"/>
    <property type="evidence" value="ECO:0007669"/>
    <property type="project" value="InterPro"/>
</dbReference>
<sequence length="170" mass="18377">MAVNSLVKQLIKESDNDMASVVSAGILGDCSTFVDTGSYSLNALLSGSLYGGVPSNKITCLAGSESVGKTFFALSIAKSFLDNNKDGLILYFESEGALTSDMIKERELDVDRFIMFPVATVEEFRTQCIKVIEGVPKEAKVMIFLDSLGNLSTRKEMEDSASGSDKRDMT</sequence>
<dbReference type="Pfam" id="PF00154">
    <property type="entry name" value="RecA_N"/>
    <property type="match status" value="1"/>
</dbReference>
<proteinExistence type="predicted"/>
<dbReference type="AlphaFoldDB" id="A0A382BCZ8"/>
<name>A0A382BCZ8_9ZZZZ</name>
<dbReference type="GO" id="GO:0140664">
    <property type="term" value="F:ATP-dependent DNA damage sensor activity"/>
    <property type="evidence" value="ECO:0007669"/>
    <property type="project" value="InterPro"/>
</dbReference>
<evidence type="ECO:0000259" key="1">
    <source>
        <dbReference type="PROSITE" id="PS50162"/>
    </source>
</evidence>
<feature type="non-terminal residue" evidence="2">
    <location>
        <position position="170"/>
    </location>
</feature>
<dbReference type="GO" id="GO:0005524">
    <property type="term" value="F:ATP binding"/>
    <property type="evidence" value="ECO:0007669"/>
    <property type="project" value="InterPro"/>
</dbReference>
<evidence type="ECO:0000313" key="2">
    <source>
        <dbReference type="EMBL" id="SVB11648.1"/>
    </source>
</evidence>
<dbReference type="SUPFAM" id="SSF52540">
    <property type="entry name" value="P-loop containing nucleoside triphosphate hydrolases"/>
    <property type="match status" value="1"/>
</dbReference>